<proteinExistence type="predicted"/>
<keyword evidence="3" id="KW-0238">DNA-binding</keyword>
<dbReference type="Gene3D" id="3.40.50.2300">
    <property type="match status" value="1"/>
</dbReference>
<dbReference type="PANTHER" id="PTHR30146:SF148">
    <property type="entry name" value="HTH-TYPE TRANSCRIPTIONAL REPRESSOR PURR-RELATED"/>
    <property type="match status" value="1"/>
</dbReference>
<evidence type="ECO:0000256" key="3">
    <source>
        <dbReference type="ARBA" id="ARBA00023125"/>
    </source>
</evidence>
<dbReference type="AlphaFoldDB" id="A0A645CIW5"/>
<reference evidence="6" key="1">
    <citation type="submission" date="2019-08" db="EMBL/GenBank/DDBJ databases">
        <authorList>
            <person name="Kucharzyk K."/>
            <person name="Murdoch R.W."/>
            <person name="Higgins S."/>
            <person name="Loffler F."/>
        </authorList>
    </citation>
    <scope>NUCLEOTIDE SEQUENCE</scope>
</reference>
<evidence type="ECO:0000256" key="1">
    <source>
        <dbReference type="ARBA" id="ARBA00022491"/>
    </source>
</evidence>
<accession>A0A645CIW5</accession>
<evidence type="ECO:0000256" key="2">
    <source>
        <dbReference type="ARBA" id="ARBA00023015"/>
    </source>
</evidence>
<sequence length="191" mass="21624">MDPKFRGDLIDTNSYQGCYLLTKQLLSLGHKKIFVVRGPLHLSNSFERFQGFADAMKEAGIDVMKQYPYVYTGEFTQQSGIDAVRFLQQMEERPTAILSQNNMMTIGILEELKNTQIRIPEDISLVSYDGVNNMDLMITRPTSARFDMQLLGQQVGQSILARIKDPELPSREFVFDPIIVNGNSLSIPNTP</sequence>
<gene>
    <name evidence="6" type="primary">rbsR_16</name>
    <name evidence="6" type="ORF">SDC9_123896</name>
</gene>
<evidence type="ECO:0000259" key="5">
    <source>
        <dbReference type="Pfam" id="PF13377"/>
    </source>
</evidence>
<dbReference type="Pfam" id="PF13377">
    <property type="entry name" value="Peripla_BP_3"/>
    <property type="match status" value="1"/>
</dbReference>
<keyword evidence="2" id="KW-0805">Transcription regulation</keyword>
<evidence type="ECO:0000256" key="4">
    <source>
        <dbReference type="ARBA" id="ARBA00023163"/>
    </source>
</evidence>
<comment type="caution">
    <text evidence="6">The sequence shown here is derived from an EMBL/GenBank/DDBJ whole genome shotgun (WGS) entry which is preliminary data.</text>
</comment>
<keyword evidence="1" id="KW-0678">Repressor</keyword>
<feature type="domain" description="Transcriptional regulator LacI/GalR-like sensor" evidence="5">
    <location>
        <begin position="23"/>
        <end position="184"/>
    </location>
</feature>
<dbReference type="GO" id="GO:0000976">
    <property type="term" value="F:transcription cis-regulatory region binding"/>
    <property type="evidence" value="ECO:0007669"/>
    <property type="project" value="TreeGrafter"/>
</dbReference>
<name>A0A645CIW5_9ZZZZ</name>
<organism evidence="6">
    <name type="scientific">bioreactor metagenome</name>
    <dbReference type="NCBI Taxonomy" id="1076179"/>
    <lineage>
        <taxon>unclassified sequences</taxon>
        <taxon>metagenomes</taxon>
        <taxon>ecological metagenomes</taxon>
    </lineage>
</organism>
<evidence type="ECO:0000313" key="6">
    <source>
        <dbReference type="EMBL" id="MPM76897.1"/>
    </source>
</evidence>
<dbReference type="CDD" id="cd06267">
    <property type="entry name" value="PBP1_LacI_sugar_binding-like"/>
    <property type="match status" value="1"/>
</dbReference>
<dbReference type="InterPro" id="IPR028082">
    <property type="entry name" value="Peripla_BP_I"/>
</dbReference>
<dbReference type="GO" id="GO:0003700">
    <property type="term" value="F:DNA-binding transcription factor activity"/>
    <property type="evidence" value="ECO:0007669"/>
    <property type="project" value="TreeGrafter"/>
</dbReference>
<protein>
    <submittedName>
        <fullName evidence="6">Ribose operon repressor</fullName>
    </submittedName>
</protein>
<dbReference type="PANTHER" id="PTHR30146">
    <property type="entry name" value="LACI-RELATED TRANSCRIPTIONAL REPRESSOR"/>
    <property type="match status" value="1"/>
</dbReference>
<dbReference type="EMBL" id="VSSQ01027581">
    <property type="protein sequence ID" value="MPM76897.1"/>
    <property type="molecule type" value="Genomic_DNA"/>
</dbReference>
<dbReference type="SUPFAM" id="SSF53822">
    <property type="entry name" value="Periplasmic binding protein-like I"/>
    <property type="match status" value="1"/>
</dbReference>
<keyword evidence="4" id="KW-0804">Transcription</keyword>
<dbReference type="InterPro" id="IPR046335">
    <property type="entry name" value="LacI/GalR-like_sensor"/>
</dbReference>